<dbReference type="EMBL" id="RAHH01000008">
    <property type="protein sequence ID" value="RJT45162.1"/>
    <property type="molecule type" value="Genomic_DNA"/>
</dbReference>
<feature type="transmembrane region" description="Helical" evidence="1">
    <location>
        <begin position="209"/>
        <end position="227"/>
    </location>
</feature>
<evidence type="ECO:0000313" key="2">
    <source>
        <dbReference type="EMBL" id="RJT45162.1"/>
    </source>
</evidence>
<name>A0A419NAS9_9GAMM</name>
<feature type="transmembrane region" description="Helical" evidence="1">
    <location>
        <begin position="7"/>
        <end position="27"/>
    </location>
</feature>
<feature type="transmembrane region" description="Helical" evidence="1">
    <location>
        <begin position="234"/>
        <end position="252"/>
    </location>
</feature>
<protein>
    <recommendedName>
        <fullName evidence="4">MASE1 domain-containing protein</fullName>
    </recommendedName>
</protein>
<proteinExistence type="predicted"/>
<feature type="transmembrane region" description="Helical" evidence="1">
    <location>
        <begin position="33"/>
        <end position="50"/>
    </location>
</feature>
<evidence type="ECO:0008006" key="4">
    <source>
        <dbReference type="Google" id="ProtNLM"/>
    </source>
</evidence>
<dbReference type="AlphaFoldDB" id="A0A419NAS9"/>
<feature type="transmembrane region" description="Helical" evidence="1">
    <location>
        <begin position="147"/>
        <end position="168"/>
    </location>
</feature>
<evidence type="ECO:0000313" key="3">
    <source>
        <dbReference type="Proteomes" id="UP000284908"/>
    </source>
</evidence>
<reference evidence="2 3" key="1">
    <citation type="submission" date="2018-09" db="EMBL/GenBank/DDBJ databases">
        <authorList>
            <person name="Le Fleche-Mateos A."/>
        </authorList>
    </citation>
    <scope>NUCLEOTIDE SEQUENCE [LARGE SCALE GENOMIC DNA]</scope>
    <source>
        <strain evidence="2 3">DSM 27399</strain>
    </source>
</reference>
<keyword evidence="1" id="KW-1133">Transmembrane helix</keyword>
<feature type="transmembrane region" description="Helical" evidence="1">
    <location>
        <begin position="267"/>
        <end position="286"/>
    </location>
</feature>
<dbReference type="Proteomes" id="UP000284908">
    <property type="component" value="Unassembled WGS sequence"/>
</dbReference>
<evidence type="ECO:0000256" key="1">
    <source>
        <dbReference type="SAM" id="Phobius"/>
    </source>
</evidence>
<organism evidence="2 3">
    <name type="scientific">Rahnella woolbedingensis</name>
    <dbReference type="NCBI Taxonomy" id="1510574"/>
    <lineage>
        <taxon>Bacteria</taxon>
        <taxon>Pseudomonadati</taxon>
        <taxon>Pseudomonadota</taxon>
        <taxon>Gammaproteobacteria</taxon>
        <taxon>Enterobacterales</taxon>
        <taxon>Yersiniaceae</taxon>
        <taxon>Rahnella</taxon>
    </lineage>
</organism>
<keyword evidence="1" id="KW-0472">Membrane</keyword>
<keyword evidence="1" id="KW-0812">Transmembrane</keyword>
<feature type="transmembrane region" description="Helical" evidence="1">
    <location>
        <begin position="180"/>
        <end position="197"/>
    </location>
</feature>
<feature type="transmembrane region" description="Helical" evidence="1">
    <location>
        <begin position="82"/>
        <end position="100"/>
    </location>
</feature>
<comment type="caution">
    <text evidence="2">The sequence shown here is derived from an EMBL/GenBank/DDBJ whole genome shotgun (WGS) entry which is preliminary data.</text>
</comment>
<gene>
    <name evidence="2" type="ORF">D6C13_08760</name>
</gene>
<accession>A0A419NAS9</accession>
<sequence>MSPAKFYLQLLLWCVLYFSLGYISLFLDDPLSRVSFVWFPAGLAVAAFLLTPRRFWLPLFLGLFIVRTLLDVTMRHSLETSLVHSVISLGNDFAIAWLVRRFRRPADLLHNMLVWLSATVVFSAIAAAAGAGWVLYRHNIVFIQTLWIWWSANVVGTILLTTIVMGLFWKSEVLALRRCIAGCGLWLLLCISAAYVFSQPFGDAHGEALLFSLACIPVMVMIAIPIVSGNRLGALAFLSFSVIVIYFSWHRLGPLFIPGLQSGEPLLLAQCYLSGTALLLNFVYVLKRNVPGMVSSYYLIPQTGRLTWDQTSVTSLTPHVLKINHVDELLERLSPEDQKRMRTRWETIVHGGTVKDTFPFLLRLSPTTKVQLLETRLIGLAQPEGVVIIGSWSPEIHNRAIARAAREA</sequence>
<feature type="transmembrane region" description="Helical" evidence="1">
    <location>
        <begin position="112"/>
        <end position="135"/>
    </location>
</feature>
<keyword evidence="3" id="KW-1185">Reference proteome</keyword>